<dbReference type="GO" id="GO:0003861">
    <property type="term" value="F:3-isopropylmalate dehydratase activity"/>
    <property type="evidence" value="ECO:0007669"/>
    <property type="project" value="UniProtKB-EC"/>
</dbReference>
<reference evidence="15" key="1">
    <citation type="submission" date="2018-05" db="EMBL/GenBank/DDBJ databases">
        <authorList>
            <person name="Lanie J.A."/>
            <person name="Ng W.-L."/>
            <person name="Kazmierczak K.M."/>
            <person name="Andrzejewski T.M."/>
            <person name="Davidsen T.M."/>
            <person name="Wayne K.J."/>
            <person name="Tettelin H."/>
            <person name="Glass J.I."/>
            <person name="Rusch D."/>
            <person name="Podicherti R."/>
            <person name="Tsui H.-C.T."/>
            <person name="Winkler M.E."/>
        </authorList>
    </citation>
    <scope>NUCLEOTIDE SEQUENCE</scope>
</reference>
<keyword evidence="12" id="KW-0456">Lyase</keyword>
<dbReference type="Gene3D" id="3.30.499.10">
    <property type="entry name" value="Aconitase, domain 3"/>
    <property type="match status" value="2"/>
</dbReference>
<evidence type="ECO:0000259" key="14">
    <source>
        <dbReference type="Pfam" id="PF00330"/>
    </source>
</evidence>
<evidence type="ECO:0000256" key="2">
    <source>
        <dbReference type="ARBA" id="ARBA00001966"/>
    </source>
</evidence>
<organism evidence="15">
    <name type="scientific">marine metagenome</name>
    <dbReference type="NCBI Taxonomy" id="408172"/>
    <lineage>
        <taxon>unclassified sequences</taxon>
        <taxon>metagenomes</taxon>
        <taxon>ecological metagenomes</taxon>
    </lineage>
</organism>
<dbReference type="PROSITE" id="PS00450">
    <property type="entry name" value="ACONITASE_1"/>
    <property type="match status" value="1"/>
</dbReference>
<dbReference type="InterPro" id="IPR050067">
    <property type="entry name" value="IPM_dehydratase_rel_enz"/>
</dbReference>
<dbReference type="EC" id="4.2.1.33" evidence="5"/>
<dbReference type="AlphaFoldDB" id="A0A381WUD4"/>
<evidence type="ECO:0000256" key="12">
    <source>
        <dbReference type="ARBA" id="ARBA00023239"/>
    </source>
</evidence>
<dbReference type="NCBIfam" id="NF004016">
    <property type="entry name" value="PRK05478.1"/>
    <property type="match status" value="1"/>
</dbReference>
<dbReference type="InterPro" id="IPR018136">
    <property type="entry name" value="Aconitase_4Fe-4S_BS"/>
</dbReference>
<dbReference type="NCBIfam" id="NF009116">
    <property type="entry name" value="PRK12466.1"/>
    <property type="match status" value="1"/>
</dbReference>
<evidence type="ECO:0000256" key="11">
    <source>
        <dbReference type="ARBA" id="ARBA00023014"/>
    </source>
</evidence>
<comment type="catalytic activity">
    <reaction evidence="1">
        <text>(2R,3S)-3-isopropylmalate = (2S)-2-isopropylmalate</text>
        <dbReference type="Rhea" id="RHEA:32287"/>
        <dbReference type="ChEBI" id="CHEBI:1178"/>
        <dbReference type="ChEBI" id="CHEBI:35121"/>
        <dbReference type="EC" id="4.2.1.33"/>
    </reaction>
</comment>
<keyword evidence="8" id="KW-0028">Amino-acid biosynthesis</keyword>
<comment type="cofactor">
    <cofactor evidence="2">
        <name>[4Fe-4S] cluster</name>
        <dbReference type="ChEBI" id="CHEBI:49883"/>
    </cofactor>
</comment>
<dbReference type="GO" id="GO:0051539">
    <property type="term" value="F:4 iron, 4 sulfur cluster binding"/>
    <property type="evidence" value="ECO:0007669"/>
    <property type="project" value="UniProtKB-KW"/>
</dbReference>
<dbReference type="InterPro" id="IPR004430">
    <property type="entry name" value="3-IsopropMal_deHydase_lsu"/>
</dbReference>
<evidence type="ECO:0000256" key="8">
    <source>
        <dbReference type="ARBA" id="ARBA00022605"/>
    </source>
</evidence>
<dbReference type="NCBIfam" id="TIGR00170">
    <property type="entry name" value="leuC"/>
    <property type="match status" value="1"/>
</dbReference>
<evidence type="ECO:0000256" key="1">
    <source>
        <dbReference type="ARBA" id="ARBA00000491"/>
    </source>
</evidence>
<gene>
    <name evidence="15" type="ORF">METZ01_LOCUS108745</name>
</gene>
<evidence type="ECO:0000256" key="9">
    <source>
        <dbReference type="ARBA" id="ARBA00022723"/>
    </source>
</evidence>
<keyword evidence="9" id="KW-0479">Metal-binding</keyword>
<keyword evidence="13" id="KW-0100">Branched-chain amino acid biosynthesis</keyword>
<dbReference type="GO" id="GO:0009098">
    <property type="term" value="P:L-leucine biosynthetic process"/>
    <property type="evidence" value="ECO:0007669"/>
    <property type="project" value="UniProtKB-UniPathway"/>
</dbReference>
<name>A0A381WUD4_9ZZZZ</name>
<dbReference type="CDD" id="cd01583">
    <property type="entry name" value="IPMI"/>
    <property type="match status" value="1"/>
</dbReference>
<dbReference type="GO" id="GO:0046872">
    <property type="term" value="F:metal ion binding"/>
    <property type="evidence" value="ECO:0007669"/>
    <property type="project" value="UniProtKB-KW"/>
</dbReference>
<evidence type="ECO:0000256" key="13">
    <source>
        <dbReference type="ARBA" id="ARBA00023304"/>
    </source>
</evidence>
<comment type="function">
    <text evidence="3">Catalyzes the isomerization between 2-isopropylmalate and 3-isopropylmalate, via the formation of 2-isopropylmaleate.</text>
</comment>
<dbReference type="InterPro" id="IPR036008">
    <property type="entry name" value="Aconitase_4Fe-4S_dom"/>
</dbReference>
<feature type="domain" description="Aconitase/3-isopropylmalate dehydratase large subunit alpha/beta/alpha" evidence="14">
    <location>
        <begin position="7"/>
        <end position="458"/>
    </location>
</feature>
<evidence type="ECO:0000256" key="5">
    <source>
        <dbReference type="ARBA" id="ARBA00011998"/>
    </source>
</evidence>
<dbReference type="UniPathway" id="UPA00048">
    <property type="reaction ID" value="UER00071"/>
</dbReference>
<sequence>MAQTLFEKIWNQHSIKNLGDGDELIYIDRIFLHERTGSIALKSLEERNIKIRNPNQVFATIDHIVDTFPGRDDQTLMPSGSDFIQSLRKSANKSAINFFDLDDPKQGIVHVVSPEQGIALPGMTYICPDSHTCSLGALGTLAWGVGSTECEHALATNTLIKKKPKLMRINIEGKLSTGVTSKDIVLHLISKFGSNGAKGHAVEFTGSAITDLEIESRLTLCNMAVEFGAMTGMIAPDKKTFAYLEGKTFSPKGNDFIAAIEQWQNLKSDRDAKFDKTINIDCSNLDPYVTWGTSPHQAIPLNKAIPLSGQINDSTERKSMFRALEYMGLGEGEAIKGKPIDAAFIGSCTNSRISDLRAAARVLENQKVARGVKAICVPGSSQVKKQAEEEGLDKIFISAGFAWRESGCSMCFFAGGESFGENERVISTTNRNFENRQGKKTRTHLASPATVAASAIKGEITTSDQLEQQS</sequence>
<evidence type="ECO:0000256" key="10">
    <source>
        <dbReference type="ARBA" id="ARBA00023004"/>
    </source>
</evidence>
<accession>A0A381WUD4</accession>
<dbReference type="PRINTS" id="PR00415">
    <property type="entry name" value="ACONITASE"/>
</dbReference>
<evidence type="ECO:0000256" key="6">
    <source>
        <dbReference type="ARBA" id="ARBA00022430"/>
    </source>
</evidence>
<evidence type="ECO:0000313" key="15">
    <source>
        <dbReference type="EMBL" id="SVA55891.1"/>
    </source>
</evidence>
<keyword evidence="6" id="KW-0432">Leucine biosynthesis</keyword>
<dbReference type="InterPro" id="IPR001030">
    <property type="entry name" value="Acoase/IPM_deHydtase_lsu_aba"/>
</dbReference>
<keyword evidence="10" id="KW-0408">Iron</keyword>
<dbReference type="EMBL" id="UINC01012854">
    <property type="protein sequence ID" value="SVA55891.1"/>
    <property type="molecule type" value="Genomic_DNA"/>
</dbReference>
<comment type="pathway">
    <text evidence="4">Amino-acid biosynthesis; L-leucine biosynthesis; L-leucine from 3-methyl-2-oxobutanoate: step 2/4.</text>
</comment>
<evidence type="ECO:0000256" key="7">
    <source>
        <dbReference type="ARBA" id="ARBA00022485"/>
    </source>
</evidence>
<dbReference type="InterPro" id="IPR033941">
    <property type="entry name" value="IPMI_cat"/>
</dbReference>
<proteinExistence type="predicted"/>
<dbReference type="PANTHER" id="PTHR43822:SF9">
    <property type="entry name" value="3-ISOPROPYLMALATE DEHYDRATASE"/>
    <property type="match status" value="1"/>
</dbReference>
<evidence type="ECO:0000256" key="4">
    <source>
        <dbReference type="ARBA" id="ARBA00004729"/>
    </source>
</evidence>
<dbReference type="PANTHER" id="PTHR43822">
    <property type="entry name" value="HOMOACONITASE, MITOCHONDRIAL-RELATED"/>
    <property type="match status" value="1"/>
</dbReference>
<evidence type="ECO:0000256" key="3">
    <source>
        <dbReference type="ARBA" id="ARBA00002695"/>
    </source>
</evidence>
<dbReference type="SUPFAM" id="SSF53732">
    <property type="entry name" value="Aconitase iron-sulfur domain"/>
    <property type="match status" value="1"/>
</dbReference>
<dbReference type="Pfam" id="PF00330">
    <property type="entry name" value="Aconitase"/>
    <property type="match status" value="1"/>
</dbReference>
<keyword evidence="11" id="KW-0411">Iron-sulfur</keyword>
<keyword evidence="7" id="KW-0004">4Fe-4S</keyword>
<dbReference type="InterPro" id="IPR015931">
    <property type="entry name" value="Acnase/IPM_dHydase_lsu_aba_1/3"/>
</dbReference>
<protein>
    <recommendedName>
        <fullName evidence="5">3-isopropylmalate dehydratase</fullName>
        <ecNumber evidence="5">4.2.1.33</ecNumber>
    </recommendedName>
</protein>